<keyword evidence="1" id="KW-0472">Membrane</keyword>
<dbReference type="eggNOG" id="COG0841">
    <property type="taxonomic scope" value="Bacteria"/>
</dbReference>
<dbReference type="InterPro" id="IPR027463">
    <property type="entry name" value="AcrB_DN_DC_subdom"/>
</dbReference>
<dbReference type="Pfam" id="PF00873">
    <property type="entry name" value="ACR_tran"/>
    <property type="match status" value="1"/>
</dbReference>
<dbReference type="Gene3D" id="3.30.70.1320">
    <property type="entry name" value="Multidrug efflux transporter AcrB pore domain like"/>
    <property type="match status" value="1"/>
</dbReference>
<dbReference type="SUPFAM" id="SSF82714">
    <property type="entry name" value="Multidrug efflux transporter AcrB TolC docking domain, DN and DC subdomains"/>
    <property type="match status" value="2"/>
</dbReference>
<feature type="transmembrane region" description="Helical" evidence="1">
    <location>
        <begin position="387"/>
        <end position="409"/>
    </location>
</feature>
<dbReference type="KEGG" id="csb:CLSA_c37540"/>
<reference evidence="2 3" key="1">
    <citation type="journal article" date="2013" name="Genome Announc.">
        <title>Complete Genome Sequence of the Solvent Producer Clostridium saccharobutylicum NCP262 (DSM 13864).</title>
        <authorList>
            <person name="Poehlein A."/>
            <person name="Hartwich K."/>
            <person name="Krabben P."/>
            <person name="Ehrenreich A."/>
            <person name="Liebl W."/>
            <person name="Durre P."/>
            <person name="Gottschalk G."/>
            <person name="Daniel R."/>
        </authorList>
    </citation>
    <scope>NUCLEOTIDE SEQUENCE [LARGE SCALE GENOMIC DNA]</scope>
    <source>
        <strain evidence="2">DSM 13864</strain>
    </source>
</reference>
<feature type="transmembrane region" description="Helical" evidence="1">
    <location>
        <begin position="979"/>
        <end position="1005"/>
    </location>
</feature>
<dbReference type="InterPro" id="IPR001036">
    <property type="entry name" value="Acrflvin-R"/>
</dbReference>
<feature type="transmembrane region" description="Helical" evidence="1">
    <location>
        <begin position="12"/>
        <end position="32"/>
    </location>
</feature>
<proteinExistence type="predicted"/>
<sequence>MNIANISIKRPVFISVVMITLTILGYVCYQKLVLNDMPNVDLPYVTVAVTESGATPEEIETKITKQVEDAVQQISGVQNITSTVNSGSSQTMVEFDLSKDSEIAAQEVRDKVSSVRGQFPTDANDPVISKLDMSASSIISIAVYGSDDNQEMADFVDNTLKKKLYTVSGVGAINVSGEDTREIHIKLDNNKLLQYGLTSSQVLSSIKNDNIDQSSGKVTDGDSEVSITTNSKIQKVEDFKNILVSNKNGTEIRVKDVATVEDGIEEKTSQAYYQGNPSIGIDILKQSGSNTVEVAKDVKTALNEVQASLPKNMHADIVSDNSTSIQDTVDDVMQTIKEGCILAVIIVFLFLNEWESTLISASSLPISIITTFICMKEMNFSLNTMSLMALSLAVGLLIDDAIVVIENIVRHLHMGKNPIDAAREATSEIGFAVIATTSAVIAVFLPIAMIDGILGKYFIEFALTIVFSMAVSLFVSFTLVPMMSSKMLRAGKKESKTFIGKFFRGFNNKFDAFSKKYSKLLAFLLRKRLIVLALCGVMLVGSISLVSSLGFTMMPTTDKGQINVSANFDSGITLDTASQKTKQLEAIISKYPEVKYMYSTATKRSASISITLVDKKQRKDSAKDIALKLSNDLKVLPGMEVSASAASMGGGGGSSKDVTYNIVGEDREKVQAFAEKIKAEISKDPQATDVGTNTKLGTPEVKMTVDRNKAADLGVNSSEVASTLTTLFNGSTVTKYDGGKDRYDVKVMLQDDQRKNLNNLDGIYVSGSKGSTSKLIPINQVTKKVIGTTSSTLHRYNKQAQVELSCNVKGLATGTFKDKYLAKIQSELPSGVSLSVGGSMGSLQKSMVSLVQNAILSILLLYLVMAAQFESFVDPISIMFALPLAIIGAIIALFVCGNQLSLVAVIGIVMLMGLAAKNGILLVDAAKERIEQGMPRNEALVEAGLVRIRPIIMTTLAMIFGMIPTAIAKGSGTEMRAPMAQAIIGGLITSTILTLFVIPIVYSLLDDLKRAFKKLRHRKSTKIKVDEGTNLGL</sequence>
<gene>
    <name evidence="2" type="primary">nolG3</name>
    <name evidence="2" type="ORF">CLSA_c37540</name>
</gene>
<accession>U5MVT4</accession>
<dbReference type="Proteomes" id="UP000017118">
    <property type="component" value="Chromosome"/>
</dbReference>
<dbReference type="GeneID" id="55476064"/>
<dbReference type="OrthoDB" id="9757876at2"/>
<organism evidence="2 3">
    <name type="scientific">Clostridium saccharobutylicum DSM 13864</name>
    <dbReference type="NCBI Taxonomy" id="1345695"/>
    <lineage>
        <taxon>Bacteria</taxon>
        <taxon>Bacillati</taxon>
        <taxon>Bacillota</taxon>
        <taxon>Clostridia</taxon>
        <taxon>Eubacteriales</taxon>
        <taxon>Clostridiaceae</taxon>
        <taxon>Clostridium</taxon>
    </lineage>
</organism>
<keyword evidence="1" id="KW-0812">Transmembrane</keyword>
<dbReference type="HOGENOM" id="CLU_002755_1_2_9"/>
<dbReference type="Gene3D" id="3.30.2090.10">
    <property type="entry name" value="Multidrug efflux transporter AcrB TolC docking domain, DN and DC subdomains"/>
    <property type="match status" value="2"/>
</dbReference>
<dbReference type="Gene3D" id="1.20.1640.10">
    <property type="entry name" value="Multidrug efflux transporter AcrB transmembrane domain"/>
    <property type="match status" value="2"/>
</dbReference>
<keyword evidence="1" id="KW-1133">Transmembrane helix</keyword>
<feature type="transmembrane region" description="Helical" evidence="1">
    <location>
        <begin position="529"/>
        <end position="551"/>
    </location>
</feature>
<feature type="transmembrane region" description="Helical" evidence="1">
    <location>
        <begin position="429"/>
        <end position="449"/>
    </location>
</feature>
<evidence type="ECO:0000256" key="1">
    <source>
        <dbReference type="SAM" id="Phobius"/>
    </source>
</evidence>
<evidence type="ECO:0000313" key="3">
    <source>
        <dbReference type="Proteomes" id="UP000017118"/>
    </source>
</evidence>
<dbReference type="PATRIC" id="fig|1345695.10.peg.869"/>
<dbReference type="AlphaFoldDB" id="U5MVT4"/>
<dbReference type="Gene3D" id="3.30.70.1430">
    <property type="entry name" value="Multidrug efflux transporter AcrB pore domain"/>
    <property type="match status" value="2"/>
</dbReference>
<feature type="transmembrane region" description="Helical" evidence="1">
    <location>
        <begin position="876"/>
        <end position="895"/>
    </location>
</feature>
<dbReference type="GO" id="GO:0005886">
    <property type="term" value="C:plasma membrane"/>
    <property type="evidence" value="ECO:0007669"/>
    <property type="project" value="TreeGrafter"/>
</dbReference>
<dbReference type="PANTHER" id="PTHR32063">
    <property type="match status" value="1"/>
</dbReference>
<name>U5MVT4_CLOSA</name>
<evidence type="ECO:0000313" key="2">
    <source>
        <dbReference type="EMBL" id="AGX44715.1"/>
    </source>
</evidence>
<dbReference type="GO" id="GO:0042910">
    <property type="term" value="F:xenobiotic transmembrane transporter activity"/>
    <property type="evidence" value="ECO:0007669"/>
    <property type="project" value="TreeGrafter"/>
</dbReference>
<dbReference type="PANTHER" id="PTHR32063:SF0">
    <property type="entry name" value="SWARMING MOTILITY PROTEIN SWRC"/>
    <property type="match status" value="1"/>
</dbReference>
<dbReference type="RefSeq" id="WP_022748586.1">
    <property type="nucleotide sequence ID" value="NC_022571.1"/>
</dbReference>
<feature type="transmembrane region" description="Helical" evidence="1">
    <location>
        <begin position="901"/>
        <end position="923"/>
    </location>
</feature>
<keyword evidence="3" id="KW-1185">Reference proteome</keyword>
<protein>
    <submittedName>
        <fullName evidence="2">Nodulation protein NolG</fullName>
    </submittedName>
</protein>
<feature type="transmembrane region" description="Helical" evidence="1">
    <location>
        <begin position="850"/>
        <end position="869"/>
    </location>
</feature>
<dbReference type="EMBL" id="CP006721">
    <property type="protein sequence ID" value="AGX44715.1"/>
    <property type="molecule type" value="Genomic_DNA"/>
</dbReference>
<feature type="transmembrane region" description="Helical" evidence="1">
    <location>
        <begin position="944"/>
        <end position="967"/>
    </location>
</feature>
<dbReference type="SUPFAM" id="SSF82693">
    <property type="entry name" value="Multidrug efflux transporter AcrB pore domain, PN1, PN2, PC1 and PC2 subdomains"/>
    <property type="match status" value="3"/>
</dbReference>
<dbReference type="Gene3D" id="3.30.70.1440">
    <property type="entry name" value="Multidrug efflux transporter AcrB pore domain"/>
    <property type="match status" value="1"/>
</dbReference>
<dbReference type="PRINTS" id="PR00702">
    <property type="entry name" value="ACRIFLAVINRP"/>
</dbReference>
<dbReference type="SUPFAM" id="SSF82866">
    <property type="entry name" value="Multidrug efflux transporter AcrB transmembrane domain"/>
    <property type="match status" value="2"/>
</dbReference>
<feature type="transmembrane region" description="Helical" evidence="1">
    <location>
        <begin position="461"/>
        <end position="483"/>
    </location>
</feature>